<evidence type="ECO:0000313" key="3">
    <source>
        <dbReference type="EMBL" id="AQW87811.1"/>
    </source>
</evidence>
<organism evidence="3 4">
    <name type="scientific">Campylobacter pinnipediorum subsp. caledonicus</name>
    <dbReference type="NCBI Taxonomy" id="1874362"/>
    <lineage>
        <taxon>Bacteria</taxon>
        <taxon>Pseudomonadati</taxon>
        <taxon>Campylobacterota</taxon>
        <taxon>Epsilonproteobacteria</taxon>
        <taxon>Campylobacterales</taxon>
        <taxon>Campylobacteraceae</taxon>
        <taxon>Campylobacter</taxon>
    </lineage>
</organism>
<feature type="chain" id="PRO_5012255674" evidence="1">
    <location>
        <begin position="20"/>
        <end position="319"/>
    </location>
</feature>
<gene>
    <name evidence="3" type="ORF">CPIN18021_1005</name>
</gene>
<name>A0A1S6U7T7_9BACT</name>
<proteinExistence type="predicted"/>
<feature type="domain" description="SsuA/THI5-like" evidence="2">
    <location>
        <begin position="35"/>
        <end position="249"/>
    </location>
</feature>
<keyword evidence="4" id="KW-1185">Reference proteome</keyword>
<dbReference type="EMBL" id="CP017258">
    <property type="protein sequence ID" value="AQW87811.1"/>
    <property type="molecule type" value="Genomic_DNA"/>
</dbReference>
<dbReference type="PANTHER" id="PTHR31528:SF3">
    <property type="entry name" value="THIAMINE BIOSYNTHESIS PROTEIN HI_0357-RELATED"/>
    <property type="match status" value="1"/>
</dbReference>
<dbReference type="PANTHER" id="PTHR31528">
    <property type="entry name" value="4-AMINO-5-HYDROXYMETHYL-2-METHYLPYRIMIDINE PHOSPHATE SYNTHASE THI11-RELATED"/>
    <property type="match status" value="1"/>
</dbReference>
<feature type="signal peptide" evidence="1">
    <location>
        <begin position="1"/>
        <end position="19"/>
    </location>
</feature>
<accession>A0A1S6U7T7</accession>
<dbReference type="AlphaFoldDB" id="A0A1S6U7T7"/>
<evidence type="ECO:0000259" key="2">
    <source>
        <dbReference type="Pfam" id="PF09084"/>
    </source>
</evidence>
<dbReference type="GO" id="GO:0009228">
    <property type="term" value="P:thiamine biosynthetic process"/>
    <property type="evidence" value="ECO:0007669"/>
    <property type="project" value="InterPro"/>
</dbReference>
<evidence type="ECO:0000256" key="1">
    <source>
        <dbReference type="SAM" id="SignalP"/>
    </source>
</evidence>
<sequence>MKKQIFFILSMLLFVGLNANDDMKKLTIVLDWVPNTNHTGLFVAKDKGYFKDEGIDVDIVQPSEDSSSTIVGYGRAELGVYFQPNMVKRLLKKTPITAVAAILQHNTGGILSLQESNILSPKDMTGKKYSTWQDPIDDATIKYIVDKDGGNWDKISLIPGESTDATTALRLKMFDAILVYQGWDYIYSKVKNVKTNFFLLKDYAKEFDYYAPVIIANNDFLKNSPEVAKKALNAIKKGYEFAAKNPEQAAEVLIKNAPEGDANLIRESQKFVSTQYIADAKSWGIIDPKRWNAFYEWLYNQKLIKEPLTNQGFTNEFLK</sequence>
<dbReference type="InterPro" id="IPR015168">
    <property type="entry name" value="SsuA/THI5"/>
</dbReference>
<dbReference type="Gene3D" id="3.40.190.10">
    <property type="entry name" value="Periplasmic binding protein-like II"/>
    <property type="match status" value="2"/>
</dbReference>
<dbReference type="Pfam" id="PF09084">
    <property type="entry name" value="NMT1"/>
    <property type="match status" value="1"/>
</dbReference>
<dbReference type="InterPro" id="IPR027939">
    <property type="entry name" value="NMT1/THI5"/>
</dbReference>
<reference evidence="4" key="1">
    <citation type="submission" date="2016-09" db="EMBL/GenBank/DDBJ databases">
        <title>Comparative genomics of the Campylobacter concisus group.</title>
        <authorList>
            <person name="Miller W.G."/>
            <person name="Yee E."/>
            <person name="Chapman M.H."/>
            <person name="Huynh S."/>
            <person name="Bono J.L."/>
            <person name="On S.L.W."/>
            <person name="StLeger J."/>
            <person name="Foster G."/>
            <person name="Parker C.T."/>
        </authorList>
    </citation>
    <scope>NUCLEOTIDE SEQUENCE [LARGE SCALE GENOMIC DNA]</scope>
    <source>
        <strain evidence="4">RM18021</strain>
    </source>
</reference>
<evidence type="ECO:0000313" key="4">
    <source>
        <dbReference type="Proteomes" id="UP000190868"/>
    </source>
</evidence>
<keyword evidence="1" id="KW-0732">Signal</keyword>
<dbReference type="RefSeq" id="WP_078424558.1">
    <property type="nucleotide sequence ID" value="NZ_CP017258.1"/>
</dbReference>
<protein>
    <submittedName>
        <fullName evidence="3">Nitrate/sulfonate/bicarbonate ABC transporter, periplasmic substrate-binding protein</fullName>
    </submittedName>
</protein>
<dbReference type="SUPFAM" id="SSF53850">
    <property type="entry name" value="Periplasmic binding protein-like II"/>
    <property type="match status" value="1"/>
</dbReference>
<dbReference type="Proteomes" id="UP000190868">
    <property type="component" value="Chromosome"/>
</dbReference>